<evidence type="ECO:0000256" key="3">
    <source>
        <dbReference type="ARBA" id="ARBA00022525"/>
    </source>
</evidence>
<dbReference type="GeneID" id="764938"/>
<dbReference type="NCBIfam" id="NF038123">
    <property type="entry name" value="NF038123_dom"/>
    <property type="match status" value="1"/>
</dbReference>
<keyword evidence="5" id="KW-0479">Metal-binding</keyword>
<dbReference type="FunFam" id="2.20.100.10:FF:000026">
    <property type="entry name" value="Spondin 1"/>
    <property type="match status" value="1"/>
</dbReference>
<organism evidence="16 17">
    <name type="scientific">Strongylocentrotus purpuratus</name>
    <name type="common">Purple sea urchin</name>
    <dbReference type="NCBI Taxonomy" id="7668"/>
    <lineage>
        <taxon>Eukaryota</taxon>
        <taxon>Metazoa</taxon>
        <taxon>Echinodermata</taxon>
        <taxon>Eleutherozoa</taxon>
        <taxon>Echinozoa</taxon>
        <taxon>Echinoidea</taxon>
        <taxon>Euechinoidea</taxon>
        <taxon>Echinacea</taxon>
        <taxon>Camarodonta</taxon>
        <taxon>Echinidea</taxon>
        <taxon>Strongylocentrotidae</taxon>
        <taxon>Strongylocentrotus</taxon>
    </lineage>
</organism>
<keyword evidence="9" id="KW-1015">Disulfide bond</keyword>
<dbReference type="Gene3D" id="2.60.40.4060">
    <property type="entry name" value="Reeler domain"/>
    <property type="match status" value="1"/>
</dbReference>
<dbReference type="GO" id="GO:0046872">
    <property type="term" value="F:metal ion binding"/>
    <property type="evidence" value="ECO:0007669"/>
    <property type="project" value="UniProtKB-KW"/>
</dbReference>
<dbReference type="PROSITE" id="PS51019">
    <property type="entry name" value="REELIN"/>
    <property type="match status" value="1"/>
</dbReference>
<evidence type="ECO:0000256" key="10">
    <source>
        <dbReference type="ARBA" id="ARBA00023180"/>
    </source>
</evidence>
<dbReference type="EnsemblMetazoa" id="XM_030988309">
    <property type="protein sequence ID" value="XP_030844169"/>
    <property type="gene ID" value="LOC764938"/>
</dbReference>
<dbReference type="InterPro" id="IPR051418">
    <property type="entry name" value="Spondin/Thrombospondin_T1"/>
</dbReference>
<reference evidence="17" key="1">
    <citation type="submission" date="2015-02" db="EMBL/GenBank/DDBJ databases">
        <title>Genome sequencing for Strongylocentrotus purpuratus.</title>
        <authorList>
            <person name="Murali S."/>
            <person name="Liu Y."/>
            <person name="Vee V."/>
            <person name="English A."/>
            <person name="Wang M."/>
            <person name="Skinner E."/>
            <person name="Han Y."/>
            <person name="Muzny D.M."/>
            <person name="Worley K.C."/>
            <person name="Gibbs R.A."/>
        </authorList>
    </citation>
    <scope>NUCLEOTIDE SEQUENCE</scope>
</reference>
<evidence type="ECO:0000313" key="17">
    <source>
        <dbReference type="Proteomes" id="UP000007110"/>
    </source>
</evidence>
<dbReference type="GO" id="GO:0007155">
    <property type="term" value="P:cell adhesion"/>
    <property type="evidence" value="ECO:0000318"/>
    <property type="project" value="GO_Central"/>
</dbReference>
<dbReference type="InterPro" id="IPR042307">
    <property type="entry name" value="Reeler_sf"/>
</dbReference>
<dbReference type="PROSITE" id="PS51020">
    <property type="entry name" value="SPONDIN"/>
    <property type="match status" value="1"/>
</dbReference>
<dbReference type="InterPro" id="IPR036383">
    <property type="entry name" value="TSP1_rpt_sf"/>
</dbReference>
<dbReference type="InterPro" id="IPR002861">
    <property type="entry name" value="Reeler_dom"/>
</dbReference>
<dbReference type="CDD" id="cd08544">
    <property type="entry name" value="Reeler"/>
    <property type="match status" value="1"/>
</dbReference>
<evidence type="ECO:0000256" key="9">
    <source>
        <dbReference type="ARBA" id="ARBA00023157"/>
    </source>
</evidence>
<dbReference type="Pfam" id="PF19028">
    <property type="entry name" value="TSP1_spondin"/>
    <property type="match status" value="2"/>
</dbReference>
<feature type="domain" description="Reelin" evidence="14">
    <location>
        <begin position="62"/>
        <end position="223"/>
    </location>
</feature>
<dbReference type="Gene3D" id="2.60.40.2130">
    <property type="entry name" value="F-spondin domain"/>
    <property type="match status" value="1"/>
</dbReference>
<keyword evidence="4" id="KW-0272">Extracellular matrix</keyword>
<reference evidence="16" key="2">
    <citation type="submission" date="2021-01" db="UniProtKB">
        <authorList>
            <consortium name="EnsemblMetazoa"/>
        </authorList>
    </citation>
    <scope>IDENTIFICATION</scope>
</reference>
<evidence type="ECO:0000313" key="16">
    <source>
        <dbReference type="EnsemblMetazoa" id="XP_030844169"/>
    </source>
</evidence>
<dbReference type="SUPFAM" id="SSF82895">
    <property type="entry name" value="TSP-1 type 1 repeat"/>
    <property type="match status" value="2"/>
</dbReference>
<feature type="domain" description="Spondin" evidence="15">
    <location>
        <begin position="229"/>
        <end position="420"/>
    </location>
</feature>
<keyword evidence="17" id="KW-1185">Reference proteome</keyword>
<evidence type="ECO:0000259" key="15">
    <source>
        <dbReference type="PROSITE" id="PS51020"/>
    </source>
</evidence>
<keyword evidence="7" id="KW-0677">Repeat</keyword>
<dbReference type="PANTHER" id="PTHR11311:SF16">
    <property type="entry name" value="SPONDIN-1"/>
    <property type="match status" value="1"/>
</dbReference>
<keyword evidence="6 13" id="KW-0732">Signal</keyword>
<evidence type="ECO:0000256" key="13">
    <source>
        <dbReference type="SAM" id="SignalP"/>
    </source>
</evidence>
<dbReference type="PANTHER" id="PTHR11311">
    <property type="entry name" value="SPONDIN"/>
    <property type="match status" value="1"/>
</dbReference>
<evidence type="ECO:0000256" key="12">
    <source>
        <dbReference type="SAM" id="MobiDB-lite"/>
    </source>
</evidence>
<proteinExistence type="predicted"/>
<accession>A0A7M7P0B4</accession>
<dbReference type="Gene3D" id="2.20.100.10">
    <property type="entry name" value="Thrombospondin type-1 (TSP1) repeat"/>
    <property type="match status" value="2"/>
</dbReference>
<evidence type="ECO:0000256" key="7">
    <source>
        <dbReference type="ARBA" id="ARBA00022737"/>
    </source>
</evidence>
<feature type="region of interest" description="Disordered" evidence="12">
    <location>
        <begin position="397"/>
        <end position="420"/>
    </location>
</feature>
<dbReference type="OMA" id="CVIFTAM"/>
<evidence type="ECO:0000256" key="8">
    <source>
        <dbReference type="ARBA" id="ARBA00022889"/>
    </source>
</evidence>
<keyword evidence="8" id="KW-0130">Cell adhesion</keyword>
<feature type="compositionally biased region" description="Low complexity" evidence="12">
    <location>
        <begin position="466"/>
        <end position="478"/>
    </location>
</feature>
<evidence type="ECO:0000256" key="6">
    <source>
        <dbReference type="ARBA" id="ARBA00022729"/>
    </source>
</evidence>
<dbReference type="OrthoDB" id="347314at2759"/>
<dbReference type="AlphaFoldDB" id="A0A7M7P0B4"/>
<sequence>MGAKKLFLGTFLLFVTIWIVSGQEEESCDPVMVPNIPKRNGDNGYRIRVDRLPTDYVPGQEYRELKFIFKRYPMCACIQWKKRRFIGLPLLLDWMAASCVLKIYFFLSSLITVLLQSTTPVSFREFFLVATKGSAPNEAAGDFVITDRLKVRFSRTCSRALTHTFSSSKTSISAQWLAPPAGAGCVNFRAGVIQKKTVWFAEDGDLTLQLCERESAGNGPAPPPTLDPHACCAPPHEEAKYRFTFVSTWTPQTHPRQYPTGNGNHWSDLIGASHGSDYTIWEYGQYASYGIKMVAEWGSPYRLEREIKEEGDNVKTVIFSRGLFPAYGPRLRNMTSYFKTDSQRNLVSAVSMMGPSPDWCVGISKENLCTADCGWVERKVFYLQPWDAGTDSGIMYNSSNSPLDPPDPIRPITSSDPDNPRASFYNPNGGPIGSLATVVIERVSIRNRSNTETEHGTGSQGGVHGGMPPKKPMMGGNPTMPPKVMGQPDPTMPPKVMGGHDPTMPPKVMGGHDLTMPPKVMGRPDPTMPPKVMRGRDPTMPSKVMAQEPTMPPKQMGVITMPPKTIEIIPEGDIQTMPPKRRGKVVDCMMTAWGEWSECSKSCGKGKMLRQRMIKQRPRNGGEECGQTKERQSCNVARCTSVDRDCRMSEWGPWSDCSVSCGGEMGIEFRMRDVARRARGDGAPCDPLKEMRACSANPC</sequence>
<dbReference type="PROSITE" id="PS50092">
    <property type="entry name" value="TSP1"/>
    <property type="match status" value="2"/>
</dbReference>
<dbReference type="InterPro" id="IPR038678">
    <property type="entry name" value="Spondin_N_sf"/>
</dbReference>
<dbReference type="RefSeq" id="XP_030844169.1">
    <property type="nucleotide sequence ID" value="XM_030988309.1"/>
</dbReference>
<dbReference type="InterPro" id="IPR000884">
    <property type="entry name" value="TSP1_rpt"/>
</dbReference>
<dbReference type="GO" id="GO:0031012">
    <property type="term" value="C:extracellular matrix"/>
    <property type="evidence" value="ECO:0000318"/>
    <property type="project" value="GO_Central"/>
</dbReference>
<evidence type="ECO:0000259" key="14">
    <source>
        <dbReference type="PROSITE" id="PS51019"/>
    </source>
</evidence>
<evidence type="ECO:0000256" key="2">
    <source>
        <dbReference type="ARBA" id="ARBA00019594"/>
    </source>
</evidence>
<evidence type="ECO:0000256" key="5">
    <source>
        <dbReference type="ARBA" id="ARBA00022723"/>
    </source>
</evidence>
<feature type="region of interest" description="Disordered" evidence="12">
    <location>
        <begin position="447"/>
        <end position="481"/>
    </location>
</feature>
<dbReference type="Pfam" id="PF06468">
    <property type="entry name" value="Spond_N"/>
    <property type="match status" value="1"/>
</dbReference>
<dbReference type="KEGG" id="spu:764938"/>
<dbReference type="Pfam" id="PF02014">
    <property type="entry name" value="Reeler"/>
    <property type="match status" value="1"/>
</dbReference>
<feature type="signal peptide" evidence="13">
    <location>
        <begin position="1"/>
        <end position="22"/>
    </location>
</feature>
<evidence type="ECO:0000256" key="4">
    <source>
        <dbReference type="ARBA" id="ARBA00022530"/>
    </source>
</evidence>
<dbReference type="FunFam" id="2.60.40.2130:FF:000002">
    <property type="entry name" value="Putative Spondin-1"/>
    <property type="match status" value="1"/>
</dbReference>
<keyword evidence="3" id="KW-0964">Secreted</keyword>
<dbReference type="InParanoid" id="A0A7M7P0B4"/>
<dbReference type="SMART" id="SM00209">
    <property type="entry name" value="TSP1"/>
    <property type="match status" value="2"/>
</dbReference>
<dbReference type="Proteomes" id="UP000007110">
    <property type="component" value="Unassembled WGS sequence"/>
</dbReference>
<dbReference type="InterPro" id="IPR009465">
    <property type="entry name" value="Spondin_N"/>
</dbReference>
<evidence type="ECO:0000256" key="11">
    <source>
        <dbReference type="ARBA" id="ARBA00030964"/>
    </source>
</evidence>
<dbReference type="InterPro" id="IPR044004">
    <property type="entry name" value="TSP1_spondin_dom"/>
</dbReference>
<keyword evidence="10" id="KW-0325">Glycoprotein</keyword>
<feature type="chain" id="PRO_5029849939" description="Spondin-1" evidence="13">
    <location>
        <begin position="23"/>
        <end position="699"/>
    </location>
</feature>
<name>A0A7M7P0B4_STRPU</name>
<evidence type="ECO:0000256" key="1">
    <source>
        <dbReference type="ARBA" id="ARBA00004498"/>
    </source>
</evidence>
<protein>
    <recommendedName>
        <fullName evidence="2">Spondin-1</fullName>
    </recommendedName>
    <alternativeName>
        <fullName evidence="11">F-spondin</fullName>
    </alternativeName>
</protein>
<comment type="subcellular location">
    <subcellularLocation>
        <location evidence="1">Secreted</location>
        <location evidence="1">Extracellular space</location>
        <location evidence="1">Extracellular matrix</location>
    </subcellularLocation>
</comment>